<evidence type="ECO:0000313" key="4">
    <source>
        <dbReference type="EMBL" id="MDI4647232.1"/>
    </source>
</evidence>
<comment type="similarity">
    <text evidence="1">Belongs to the GerABKA family.</text>
</comment>
<dbReference type="PANTHER" id="PTHR22550">
    <property type="entry name" value="SPORE GERMINATION PROTEIN"/>
    <property type="match status" value="1"/>
</dbReference>
<dbReference type="Proteomes" id="UP001161691">
    <property type="component" value="Unassembled WGS sequence"/>
</dbReference>
<dbReference type="PANTHER" id="PTHR22550:SF5">
    <property type="entry name" value="LEUCINE ZIPPER PROTEIN 4"/>
    <property type="match status" value="1"/>
</dbReference>
<keyword evidence="2 3" id="KW-0472">Membrane</keyword>
<comment type="caution">
    <text evidence="4">The sequence shown here is derived from an EMBL/GenBank/DDBJ whole genome shotgun (WGS) entry which is preliminary data.</text>
</comment>
<name>A0ABT6TN26_9BACL</name>
<feature type="transmembrane region" description="Helical" evidence="3">
    <location>
        <begin position="369"/>
        <end position="387"/>
    </location>
</feature>
<proteinExistence type="inferred from homology"/>
<dbReference type="InterPro" id="IPR004995">
    <property type="entry name" value="Spore_Ger"/>
</dbReference>
<dbReference type="InterPro" id="IPR050768">
    <property type="entry name" value="UPF0353/GerABKA_families"/>
</dbReference>
<keyword evidence="5" id="KW-1185">Reference proteome</keyword>
<protein>
    <submittedName>
        <fullName evidence="4">Spore germination protein</fullName>
    </submittedName>
</protein>
<evidence type="ECO:0000256" key="2">
    <source>
        <dbReference type="ARBA" id="ARBA00023136"/>
    </source>
</evidence>
<dbReference type="Pfam" id="PF03323">
    <property type="entry name" value="GerA"/>
    <property type="match status" value="1"/>
</dbReference>
<feature type="transmembrane region" description="Helical" evidence="3">
    <location>
        <begin position="423"/>
        <end position="447"/>
    </location>
</feature>
<feature type="transmembrane region" description="Helical" evidence="3">
    <location>
        <begin position="393"/>
        <end position="411"/>
    </location>
</feature>
<sequence length="501" mass="54955">MATKGSDTALAADLRANRAMAGALFDRCQDVCIIPLGDGPAEDAVALVVYCASLMDEQESRRIRTLLAEPLLRELTGGAADAQDGESRLREAGARHQAELFQDWKEIEDKVWQGYLFLIAEGWTRAAGFKSAGLTKRQVTEPVSEPSVQGPREGTVETLHVNLGMLRQRIGTSRLKIEYLTAGTVLRTDIAFAYLDDTADAEMLAEFRGRIGRIAPYEVLDTSFVEDAIQDSDWSPFPQHRYTERTDTAAASLLDGKILVLTDNSPMILICPAFFVDFFTTSEDYYVRTVYASTVRMLRLLAFAIALTLPSAYVAMSTFHPELIPNILLLAILDAREGIPFPAIVEALIMETSFELLREAGIRLPRPVGSAVSIVGALVIGQAAIMAKIASPIMVIVVALTGIASFAIPHYEMAIAIRLLRFPLILAASFMGGYGLMLGFILILLHLCCLQTLGQPYLSSLAPLRLRDLRDVFVRAPLKAMMRSPRNRRLHAGAPGKEGKR</sequence>
<evidence type="ECO:0000256" key="3">
    <source>
        <dbReference type="SAM" id="Phobius"/>
    </source>
</evidence>
<accession>A0ABT6TN26</accession>
<dbReference type="RefSeq" id="WP_282910010.1">
    <property type="nucleotide sequence ID" value="NZ_JAGRPV010000001.1"/>
</dbReference>
<dbReference type="PIRSF" id="PIRSF005690">
    <property type="entry name" value="GerBA"/>
    <property type="match status" value="1"/>
</dbReference>
<feature type="transmembrane region" description="Helical" evidence="3">
    <location>
        <begin position="298"/>
        <end position="319"/>
    </location>
</feature>
<evidence type="ECO:0000313" key="5">
    <source>
        <dbReference type="Proteomes" id="UP001161691"/>
    </source>
</evidence>
<evidence type="ECO:0000256" key="1">
    <source>
        <dbReference type="ARBA" id="ARBA00005278"/>
    </source>
</evidence>
<organism evidence="4 5">
    <name type="scientific">Cohnella hashimotonis</name>
    <dbReference type="NCBI Taxonomy" id="2826895"/>
    <lineage>
        <taxon>Bacteria</taxon>
        <taxon>Bacillati</taxon>
        <taxon>Bacillota</taxon>
        <taxon>Bacilli</taxon>
        <taxon>Bacillales</taxon>
        <taxon>Paenibacillaceae</taxon>
        <taxon>Cohnella</taxon>
    </lineage>
</organism>
<keyword evidence="3" id="KW-1133">Transmembrane helix</keyword>
<gene>
    <name evidence="4" type="ORF">KB449_19810</name>
</gene>
<reference evidence="4" key="1">
    <citation type="submission" date="2023-04" db="EMBL/GenBank/DDBJ databases">
        <title>Comparative genomic analysis of Cohnella hashimotonis sp. nov., isolated from the International Space Station.</title>
        <authorList>
            <person name="Venkateswaran K."/>
            <person name="Simpson A."/>
        </authorList>
    </citation>
    <scope>NUCLEOTIDE SEQUENCE</scope>
    <source>
        <strain evidence="4">F6_2S_P_1</strain>
    </source>
</reference>
<dbReference type="EMBL" id="JAGRPV010000001">
    <property type="protein sequence ID" value="MDI4647232.1"/>
    <property type="molecule type" value="Genomic_DNA"/>
</dbReference>
<keyword evidence="3" id="KW-0812">Transmembrane</keyword>